<reference evidence="1" key="1">
    <citation type="submission" date="2020-04" db="EMBL/GenBank/DDBJ databases">
        <authorList>
            <person name="Zhang T."/>
        </authorList>
    </citation>
    <scope>NUCLEOTIDE SEQUENCE</scope>
    <source>
        <strain evidence="1">HKST-UBA02</strain>
    </source>
</reference>
<proteinExistence type="predicted"/>
<dbReference type="Proteomes" id="UP000699691">
    <property type="component" value="Unassembled WGS sequence"/>
</dbReference>
<organism evidence="1 2">
    <name type="scientific">candidate division WWE3 bacterium</name>
    <dbReference type="NCBI Taxonomy" id="2053526"/>
    <lineage>
        <taxon>Bacteria</taxon>
        <taxon>Katanobacteria</taxon>
    </lineage>
</organism>
<reference evidence="1" key="2">
    <citation type="journal article" date="2021" name="Microbiome">
        <title>Successional dynamics and alternative stable states in a saline activated sludge microbial community over 9 years.</title>
        <authorList>
            <person name="Wang Y."/>
            <person name="Ye J."/>
            <person name="Ju F."/>
            <person name="Liu L."/>
            <person name="Boyd J.A."/>
            <person name="Deng Y."/>
            <person name="Parks D.H."/>
            <person name="Jiang X."/>
            <person name="Yin X."/>
            <person name="Woodcroft B.J."/>
            <person name="Tyson G.W."/>
            <person name="Hugenholtz P."/>
            <person name="Polz M.F."/>
            <person name="Zhang T."/>
        </authorList>
    </citation>
    <scope>NUCLEOTIDE SEQUENCE</scope>
    <source>
        <strain evidence="1">HKST-UBA02</strain>
    </source>
</reference>
<dbReference type="EMBL" id="JAGQKY010000019">
    <property type="protein sequence ID" value="MCA9397336.1"/>
    <property type="molecule type" value="Genomic_DNA"/>
</dbReference>
<name>A0A955LVC1_UNCKA</name>
<gene>
    <name evidence="1" type="ORF">KC573_00775</name>
</gene>
<accession>A0A955LVC1</accession>
<evidence type="ECO:0000313" key="1">
    <source>
        <dbReference type="EMBL" id="MCA9397336.1"/>
    </source>
</evidence>
<dbReference type="AlphaFoldDB" id="A0A955LVC1"/>
<sequence>MLNLSDTIEYCLRLWASGLIRNKRHLRVYCLAVSRNQLTSVLAENSVALQIGW</sequence>
<protein>
    <submittedName>
        <fullName evidence="1">Uncharacterized protein</fullName>
    </submittedName>
</protein>
<evidence type="ECO:0000313" key="2">
    <source>
        <dbReference type="Proteomes" id="UP000699691"/>
    </source>
</evidence>
<comment type="caution">
    <text evidence="1">The sequence shown here is derived from an EMBL/GenBank/DDBJ whole genome shotgun (WGS) entry which is preliminary data.</text>
</comment>